<reference evidence="1" key="1">
    <citation type="submission" date="2024-12" db="EMBL/GenBank/DDBJ databases">
        <authorList>
            <person name="Wu N."/>
        </authorList>
    </citation>
    <scope>NUCLEOTIDE SEQUENCE</scope>
    <source>
        <strain evidence="1">P15</strain>
    </source>
</reference>
<evidence type="ECO:0000313" key="2">
    <source>
        <dbReference type="Proteomes" id="UP001631969"/>
    </source>
</evidence>
<organism evidence="1 2">
    <name type="scientific">Paenibacillus mesotrionivorans</name>
    <dbReference type="NCBI Taxonomy" id="3160968"/>
    <lineage>
        <taxon>Bacteria</taxon>
        <taxon>Bacillati</taxon>
        <taxon>Bacillota</taxon>
        <taxon>Bacilli</taxon>
        <taxon>Bacillales</taxon>
        <taxon>Paenibacillaceae</taxon>
        <taxon>Paenibacillus</taxon>
    </lineage>
</organism>
<keyword evidence="1" id="KW-0418">Kinase</keyword>
<evidence type="ECO:0000313" key="1">
    <source>
        <dbReference type="EMBL" id="MFM9329860.1"/>
    </source>
</evidence>
<accession>A0ACC7P0N3</accession>
<keyword evidence="2" id="KW-1185">Reference proteome</keyword>
<keyword evidence="1" id="KW-0808">Transferase</keyword>
<dbReference type="EMBL" id="JBJURJ010000010">
    <property type="protein sequence ID" value="MFM9329860.1"/>
    <property type="molecule type" value="Genomic_DNA"/>
</dbReference>
<comment type="caution">
    <text evidence="1">The sequence shown here is derived from an EMBL/GenBank/DDBJ whole genome shotgun (WGS) entry which is preliminary data.</text>
</comment>
<dbReference type="Proteomes" id="UP001631969">
    <property type="component" value="Unassembled WGS sequence"/>
</dbReference>
<protein>
    <submittedName>
        <fullName evidence="1">Sensor histidine kinase</fullName>
    </submittedName>
</protein>
<name>A0ACC7P0N3_9BACL</name>
<gene>
    <name evidence="1" type="ORF">ACI1P1_16315</name>
</gene>
<proteinExistence type="predicted"/>
<sequence length="392" mass="43241">MERMLSIQNRRISVLLAFKLLALMSVLYALVQQREELPAGHVLPMVLCLCAVGIELVKFFRHLSPARWWGVTTAASLIFAGALGCLAPFSDSTLYTMLLLIELMIMYPGWPVGLLLLHAAAYVLPWLIYPGWASWSSLFSNYAVSGTIGYLFHNIIEEKRKTEQLNRELGDLNRRLKAYASAAEELAVSRERNRIAQELHDSIGHTLVALNMNLEYAEQMVLRDPARSAEVVAKARVLTGSGLVHLRKAVERLRPEQEGAAGGTFSHRLGLLFADYGSGGGIAFELTMNEAMEAEDIPVKECVFSTVREAVTNGVRHGAATEFAVSINREAEEWAVRIRNNGRAEEPGPPADGDGLRGMRERAAELGGRVDIRGTEKGFQVDMRLPAKGGVR</sequence>